<evidence type="ECO:0000313" key="1">
    <source>
        <dbReference type="EMBL" id="KAK5647572.1"/>
    </source>
</evidence>
<gene>
    <name evidence="1" type="ORF">RI129_002464</name>
</gene>
<name>A0AAN7ZM77_9COLE</name>
<proteinExistence type="predicted"/>
<dbReference type="AlphaFoldDB" id="A0AAN7ZM77"/>
<evidence type="ECO:0000313" key="2">
    <source>
        <dbReference type="Proteomes" id="UP001329430"/>
    </source>
</evidence>
<protein>
    <submittedName>
        <fullName evidence="1">Uncharacterized protein</fullName>
    </submittedName>
</protein>
<dbReference type="EMBL" id="JAVRBK010000002">
    <property type="protein sequence ID" value="KAK5647572.1"/>
    <property type="molecule type" value="Genomic_DNA"/>
</dbReference>
<keyword evidence="2" id="KW-1185">Reference proteome</keyword>
<comment type="caution">
    <text evidence="1">The sequence shown here is derived from an EMBL/GenBank/DDBJ whole genome shotgun (WGS) entry which is preliminary data.</text>
</comment>
<accession>A0AAN7ZM77</accession>
<reference evidence="1 2" key="1">
    <citation type="journal article" date="2024" name="Insects">
        <title>An Improved Chromosome-Level Genome Assembly of the Firefly Pyrocoelia pectoralis.</title>
        <authorList>
            <person name="Fu X."/>
            <person name="Meyer-Rochow V.B."/>
            <person name="Ballantyne L."/>
            <person name="Zhu X."/>
        </authorList>
    </citation>
    <scope>NUCLEOTIDE SEQUENCE [LARGE SCALE GENOMIC DNA]</scope>
    <source>
        <strain evidence="1">XCY_ONT2</strain>
    </source>
</reference>
<dbReference type="Proteomes" id="UP001329430">
    <property type="component" value="Chromosome 2"/>
</dbReference>
<organism evidence="1 2">
    <name type="scientific">Pyrocoelia pectoralis</name>
    <dbReference type="NCBI Taxonomy" id="417401"/>
    <lineage>
        <taxon>Eukaryota</taxon>
        <taxon>Metazoa</taxon>
        <taxon>Ecdysozoa</taxon>
        <taxon>Arthropoda</taxon>
        <taxon>Hexapoda</taxon>
        <taxon>Insecta</taxon>
        <taxon>Pterygota</taxon>
        <taxon>Neoptera</taxon>
        <taxon>Endopterygota</taxon>
        <taxon>Coleoptera</taxon>
        <taxon>Polyphaga</taxon>
        <taxon>Elateriformia</taxon>
        <taxon>Elateroidea</taxon>
        <taxon>Lampyridae</taxon>
        <taxon>Lampyrinae</taxon>
        <taxon>Pyrocoelia</taxon>
    </lineage>
</organism>
<sequence>MVGDANTKIGKEEEYQPTIEMFSKHEITNNNEKRITDFAVEREMVIKSTCFQLKDQET</sequence>